<evidence type="ECO:0000256" key="4">
    <source>
        <dbReference type="ARBA" id="ARBA00023136"/>
    </source>
</evidence>
<dbReference type="Proteomes" id="UP000286268">
    <property type="component" value="Chromosome"/>
</dbReference>
<name>A0A410DVJ3_9CLOT</name>
<keyword evidence="2 5" id="KW-0812">Transmembrane</keyword>
<dbReference type="GO" id="GO:0140359">
    <property type="term" value="F:ABC-type transporter activity"/>
    <property type="evidence" value="ECO:0007669"/>
    <property type="project" value="InterPro"/>
</dbReference>
<evidence type="ECO:0000256" key="1">
    <source>
        <dbReference type="ARBA" id="ARBA00004651"/>
    </source>
</evidence>
<dbReference type="GO" id="GO:0005524">
    <property type="term" value="F:ATP binding"/>
    <property type="evidence" value="ECO:0007669"/>
    <property type="project" value="InterPro"/>
</dbReference>
<dbReference type="SUPFAM" id="SSF90123">
    <property type="entry name" value="ABC transporter transmembrane region"/>
    <property type="match status" value="1"/>
</dbReference>
<comment type="subcellular location">
    <subcellularLocation>
        <location evidence="1">Cell membrane</location>
        <topology evidence="1">Multi-pass membrane protein</topology>
    </subcellularLocation>
</comment>
<evidence type="ECO:0000313" key="8">
    <source>
        <dbReference type="Proteomes" id="UP000286268"/>
    </source>
</evidence>
<dbReference type="EMBL" id="CP025746">
    <property type="protein sequence ID" value="QAA33136.1"/>
    <property type="molecule type" value="Genomic_DNA"/>
</dbReference>
<evidence type="ECO:0000256" key="3">
    <source>
        <dbReference type="ARBA" id="ARBA00022989"/>
    </source>
</evidence>
<evidence type="ECO:0000313" key="7">
    <source>
        <dbReference type="EMBL" id="QAA33136.1"/>
    </source>
</evidence>
<dbReference type="GO" id="GO:0005886">
    <property type="term" value="C:plasma membrane"/>
    <property type="evidence" value="ECO:0007669"/>
    <property type="project" value="UniProtKB-SubCell"/>
</dbReference>
<accession>A0A410DVJ3</accession>
<organism evidence="7 8">
    <name type="scientific">Clostridium manihotivorum</name>
    <dbReference type="NCBI Taxonomy" id="2320868"/>
    <lineage>
        <taxon>Bacteria</taxon>
        <taxon>Bacillati</taxon>
        <taxon>Bacillota</taxon>
        <taxon>Clostridia</taxon>
        <taxon>Eubacteriales</taxon>
        <taxon>Clostridiaceae</taxon>
        <taxon>Clostridium</taxon>
    </lineage>
</organism>
<feature type="domain" description="ABC transmembrane type-1" evidence="6">
    <location>
        <begin position="35"/>
        <end position="335"/>
    </location>
</feature>
<dbReference type="RefSeq" id="WP_128213864.1">
    <property type="nucleotide sequence ID" value="NZ_CP025746.1"/>
</dbReference>
<reference evidence="7 8" key="1">
    <citation type="submission" date="2018-01" db="EMBL/GenBank/DDBJ databases">
        <title>Genome Sequencing and Assembly of Anaerobacter polyendosporus strain CT4.</title>
        <authorList>
            <person name="Tachaapaikoon C."/>
            <person name="Sutheeworapong S."/>
            <person name="Jenjaroenpun P."/>
            <person name="Wongsurawat T."/>
            <person name="Nookeaw I."/>
            <person name="Cheawchanlertfa P."/>
            <person name="Kosugi A."/>
            <person name="Cheevadhanarak S."/>
            <person name="Ratanakhanokchai K."/>
        </authorList>
    </citation>
    <scope>NUCLEOTIDE SEQUENCE [LARGE SCALE GENOMIC DNA]</scope>
    <source>
        <strain evidence="7 8">CT4</strain>
    </source>
</reference>
<dbReference type="KEGG" id="cmah:C1I91_16660"/>
<feature type="transmembrane region" description="Helical" evidence="5">
    <location>
        <begin position="290"/>
        <end position="313"/>
    </location>
</feature>
<evidence type="ECO:0000256" key="2">
    <source>
        <dbReference type="ARBA" id="ARBA00022692"/>
    </source>
</evidence>
<dbReference type="AlphaFoldDB" id="A0A410DVJ3"/>
<dbReference type="OrthoDB" id="2328604at2"/>
<keyword evidence="8" id="KW-1185">Reference proteome</keyword>
<proteinExistence type="predicted"/>
<keyword evidence="4 5" id="KW-0472">Membrane</keyword>
<feature type="transmembrane region" description="Helical" evidence="5">
    <location>
        <begin position="154"/>
        <end position="173"/>
    </location>
</feature>
<evidence type="ECO:0000259" key="6">
    <source>
        <dbReference type="PROSITE" id="PS50929"/>
    </source>
</evidence>
<feature type="transmembrane region" description="Helical" evidence="5">
    <location>
        <begin position="185"/>
        <end position="204"/>
    </location>
</feature>
<dbReference type="InterPro" id="IPR011527">
    <property type="entry name" value="ABC1_TM_dom"/>
</dbReference>
<sequence>MHKDKLKKNGAMLKFGIKEIFNLQPWVIPVTILEAFFKASFPFINIYMSAKIIDQLTGAKDKNKLFTLVIVTICLNLLVHLISTILEHLARELKGAIEDNQKMRLDEKILNMSYKNIENPETYILRTKITEATKLNGGGIIFLMNELGEIEKGIFTLITSIAMVISLFNEKILGDRNVSFINSSLFTYSFFILIIISVLISINFQSKANKVFFNSFSRIIVMNRFFSYYFNQILDYNVGKEIRLYNEKKLILKEMDSFSTNSQNLFNELGSKNAKYSGADGLISSLVSGAVYLFIGFKAIIGAITIGSIVQYIGSIKQFMDGSGQFLRSLGSILNNNQYIEIYKEFLELENTNVKGSLPVEKRDDNEYEIEFRNVSFKYPGSKIMCLKTYP</sequence>
<keyword evidence="3 5" id="KW-1133">Transmembrane helix</keyword>
<dbReference type="Gene3D" id="1.20.1560.10">
    <property type="entry name" value="ABC transporter type 1, transmembrane domain"/>
    <property type="match status" value="1"/>
</dbReference>
<protein>
    <recommendedName>
        <fullName evidence="6">ABC transmembrane type-1 domain-containing protein</fullName>
    </recommendedName>
</protein>
<evidence type="ECO:0000256" key="5">
    <source>
        <dbReference type="SAM" id="Phobius"/>
    </source>
</evidence>
<feature type="transmembrane region" description="Helical" evidence="5">
    <location>
        <begin position="65"/>
        <end position="86"/>
    </location>
</feature>
<gene>
    <name evidence="7" type="ORF">C1I91_16660</name>
</gene>
<dbReference type="PROSITE" id="PS50929">
    <property type="entry name" value="ABC_TM1F"/>
    <property type="match status" value="1"/>
</dbReference>
<dbReference type="InterPro" id="IPR036640">
    <property type="entry name" value="ABC1_TM_sf"/>
</dbReference>